<dbReference type="InterPro" id="IPR001245">
    <property type="entry name" value="Ser-Thr/Tyr_kinase_cat_dom"/>
</dbReference>
<dbReference type="EMBL" id="QGKV02000299">
    <property type="protein sequence ID" value="KAF3594973.1"/>
    <property type="molecule type" value="Genomic_DNA"/>
</dbReference>
<keyword evidence="10 15" id="KW-1133">Transmembrane helix</keyword>
<keyword evidence="3" id="KW-0808">Transferase</keyword>
<keyword evidence="5 16" id="KW-0732">Signal</keyword>
<dbReference type="Pfam" id="PF01657">
    <property type="entry name" value="Stress-antifung"/>
    <property type="match status" value="2"/>
</dbReference>
<protein>
    <submittedName>
        <fullName evidence="19">Uncharacterized protein</fullName>
    </submittedName>
</protein>
<dbReference type="InterPro" id="IPR008271">
    <property type="entry name" value="Ser/Thr_kinase_AS"/>
</dbReference>
<keyword evidence="2" id="KW-0723">Serine/threonine-protein kinase</keyword>
<dbReference type="InterPro" id="IPR038408">
    <property type="entry name" value="GNK2_sf"/>
</dbReference>
<dbReference type="InterPro" id="IPR002902">
    <property type="entry name" value="GNK2"/>
</dbReference>
<comment type="subcellular location">
    <subcellularLocation>
        <location evidence="1">Membrane</location>
        <topology evidence="1">Single-pass membrane protein</topology>
    </subcellularLocation>
</comment>
<dbReference type="InterPro" id="IPR000719">
    <property type="entry name" value="Prot_kinase_dom"/>
</dbReference>
<evidence type="ECO:0000256" key="4">
    <source>
        <dbReference type="ARBA" id="ARBA00022692"/>
    </source>
</evidence>
<evidence type="ECO:0000256" key="9">
    <source>
        <dbReference type="ARBA" id="ARBA00022840"/>
    </source>
</evidence>
<dbReference type="PROSITE" id="PS51473">
    <property type="entry name" value="GNK2"/>
    <property type="match status" value="2"/>
</dbReference>
<evidence type="ECO:0000256" key="13">
    <source>
        <dbReference type="ARBA" id="ARBA00023180"/>
    </source>
</evidence>
<organism evidence="19 20">
    <name type="scientific">Brassica cretica</name>
    <name type="common">Mustard</name>
    <dbReference type="NCBI Taxonomy" id="69181"/>
    <lineage>
        <taxon>Eukaryota</taxon>
        <taxon>Viridiplantae</taxon>
        <taxon>Streptophyta</taxon>
        <taxon>Embryophyta</taxon>
        <taxon>Tracheophyta</taxon>
        <taxon>Spermatophyta</taxon>
        <taxon>Magnoliopsida</taxon>
        <taxon>eudicotyledons</taxon>
        <taxon>Gunneridae</taxon>
        <taxon>Pentapetalae</taxon>
        <taxon>rosids</taxon>
        <taxon>malvids</taxon>
        <taxon>Brassicales</taxon>
        <taxon>Brassicaceae</taxon>
        <taxon>Brassiceae</taxon>
        <taxon>Brassica</taxon>
    </lineage>
</organism>
<evidence type="ECO:0000256" key="5">
    <source>
        <dbReference type="ARBA" id="ARBA00022729"/>
    </source>
</evidence>
<keyword evidence="9 14" id="KW-0067">ATP-binding</keyword>
<feature type="domain" description="Protein kinase" evidence="17">
    <location>
        <begin position="329"/>
        <end position="607"/>
    </location>
</feature>
<dbReference type="CDD" id="cd14066">
    <property type="entry name" value="STKc_IRAK"/>
    <property type="match status" value="1"/>
</dbReference>
<feature type="transmembrane region" description="Helical" evidence="15">
    <location>
        <begin position="265"/>
        <end position="289"/>
    </location>
</feature>
<dbReference type="PROSITE" id="PS50011">
    <property type="entry name" value="PROTEIN_KINASE_DOM"/>
    <property type="match status" value="1"/>
</dbReference>
<dbReference type="SUPFAM" id="SSF56112">
    <property type="entry name" value="Protein kinase-like (PK-like)"/>
    <property type="match status" value="1"/>
</dbReference>
<dbReference type="CDD" id="cd23509">
    <property type="entry name" value="Gnk2-like"/>
    <property type="match status" value="2"/>
</dbReference>
<evidence type="ECO:0000256" key="6">
    <source>
        <dbReference type="ARBA" id="ARBA00022737"/>
    </source>
</evidence>
<evidence type="ECO:0000259" key="18">
    <source>
        <dbReference type="PROSITE" id="PS51473"/>
    </source>
</evidence>
<evidence type="ECO:0000256" key="2">
    <source>
        <dbReference type="ARBA" id="ARBA00022527"/>
    </source>
</evidence>
<keyword evidence="8" id="KW-0418">Kinase</keyword>
<keyword evidence="4 15" id="KW-0812">Transmembrane</keyword>
<feature type="chain" id="PRO_5046653846" evidence="16">
    <location>
        <begin position="23"/>
        <end position="650"/>
    </location>
</feature>
<dbReference type="Proteomes" id="UP000266723">
    <property type="component" value="Unassembled WGS sequence"/>
</dbReference>
<evidence type="ECO:0000256" key="1">
    <source>
        <dbReference type="ARBA" id="ARBA00004167"/>
    </source>
</evidence>
<feature type="signal peptide" evidence="16">
    <location>
        <begin position="1"/>
        <end position="22"/>
    </location>
</feature>
<sequence>MSGYGFLFLFTFLTNLRPSVQQHRPTYVGYVCQPEKTYLKNSTYSSNLETLLSSLSSSYNQSFSYGFQRLKEGQNPDMVFGLFLCRAYVSFEICRDCISFAVKDTLNHCPNEKEALIYYDECMLLYTDRNILLDPVTKIGELMVVNQQNATANNPVRFSKVVLSLMNEAADEATASPRKFAFKKENYAPSQTVYVLVQCMPDLTTVMCSSCLKQTIKNLPRDKIGARLLSPSCILRYDIYPFYNETYQEVASNDMHGKEENSMQVIIIAIVVPLGVYVLLFIVISSFYVTTRLKNTYETATADDGGDDITTAGSFQFDFKAVEAATNNFSERNKLGQGGFGEVYKGTFPNRLQVAVKRLSKTSVQGEKEFKNEVIVAKLQQRNLVKLLGFCFEKEEKILIYEYVPNKSLDYFLFDSTMKRQLDWTRRHNIIRGIARGVLYLHQDSRLTIIHRDLKASNVLLDASLNPKIADFGMARIFGIDQTEASTRRVVGTYGYMSPEYAMYGQFSMKSDVYSFGILVLEIISGKKNSSLYKMDDHAGNLVTYTWRLWRNGSPLEVVDPSFQENCQENETRRCIHIALLCVQEEVEDRPTMSEIIQMLTTSSIALPVPQPPGFFLRMKHEEIREAGPTMDSSALCSVDDASITRLTPR</sequence>
<name>A0ABQ7ECQ1_BRACR</name>
<comment type="caution">
    <text evidence="19">The sequence shown here is derived from an EMBL/GenBank/DDBJ whole genome shotgun (WGS) entry which is preliminary data.</text>
</comment>
<dbReference type="Gene3D" id="3.30.430.20">
    <property type="entry name" value="Gnk2 domain, C-X8-C-X2-C motif"/>
    <property type="match status" value="2"/>
</dbReference>
<evidence type="ECO:0000256" key="8">
    <source>
        <dbReference type="ARBA" id="ARBA00022777"/>
    </source>
</evidence>
<dbReference type="Gene3D" id="3.30.200.20">
    <property type="entry name" value="Phosphorylase Kinase, domain 1"/>
    <property type="match status" value="1"/>
</dbReference>
<evidence type="ECO:0000313" key="20">
    <source>
        <dbReference type="Proteomes" id="UP000266723"/>
    </source>
</evidence>
<dbReference type="PANTHER" id="PTHR27002">
    <property type="entry name" value="RECEPTOR-LIKE SERINE/THREONINE-PROTEIN KINASE SD1-8"/>
    <property type="match status" value="1"/>
</dbReference>
<accession>A0ABQ7ECQ1</accession>
<evidence type="ECO:0000256" key="11">
    <source>
        <dbReference type="ARBA" id="ARBA00023136"/>
    </source>
</evidence>
<dbReference type="Gene3D" id="1.10.510.10">
    <property type="entry name" value="Transferase(Phosphotransferase) domain 1"/>
    <property type="match status" value="1"/>
</dbReference>
<dbReference type="SMART" id="SM00220">
    <property type="entry name" value="S_TKc"/>
    <property type="match status" value="1"/>
</dbReference>
<dbReference type="InterPro" id="IPR017441">
    <property type="entry name" value="Protein_kinase_ATP_BS"/>
</dbReference>
<reference evidence="19 20" key="1">
    <citation type="journal article" date="2020" name="BMC Genomics">
        <title>Intraspecific diversification of the crop wild relative Brassica cretica Lam. using demographic model selection.</title>
        <authorList>
            <person name="Kioukis A."/>
            <person name="Michalopoulou V.A."/>
            <person name="Briers L."/>
            <person name="Pirintsos S."/>
            <person name="Studholme D.J."/>
            <person name="Pavlidis P."/>
            <person name="Sarris P.F."/>
        </authorList>
    </citation>
    <scope>NUCLEOTIDE SEQUENCE [LARGE SCALE GENOMIC DNA]</scope>
    <source>
        <strain evidence="20">cv. PFS-1207/04</strain>
    </source>
</reference>
<evidence type="ECO:0000256" key="15">
    <source>
        <dbReference type="SAM" id="Phobius"/>
    </source>
</evidence>
<dbReference type="PANTHER" id="PTHR27002:SF984">
    <property type="entry name" value="BNAA03G45810D PROTEIN"/>
    <property type="match status" value="1"/>
</dbReference>
<feature type="domain" description="Gnk2-homologous" evidence="18">
    <location>
        <begin position="140"/>
        <end position="242"/>
    </location>
</feature>
<evidence type="ECO:0000256" key="10">
    <source>
        <dbReference type="ARBA" id="ARBA00022989"/>
    </source>
</evidence>
<evidence type="ECO:0000256" key="7">
    <source>
        <dbReference type="ARBA" id="ARBA00022741"/>
    </source>
</evidence>
<proteinExistence type="predicted"/>
<keyword evidence="7 14" id="KW-0547">Nucleotide-binding</keyword>
<gene>
    <name evidence="19" type="ORF">DY000_02027124</name>
</gene>
<dbReference type="InterPro" id="IPR011009">
    <property type="entry name" value="Kinase-like_dom_sf"/>
</dbReference>
<evidence type="ECO:0000256" key="14">
    <source>
        <dbReference type="PROSITE-ProRule" id="PRU10141"/>
    </source>
</evidence>
<evidence type="ECO:0000313" key="19">
    <source>
        <dbReference type="EMBL" id="KAF3594973.1"/>
    </source>
</evidence>
<dbReference type="Pfam" id="PF07714">
    <property type="entry name" value="PK_Tyr_Ser-Thr"/>
    <property type="match status" value="1"/>
</dbReference>
<keyword evidence="6" id="KW-0677">Repeat</keyword>
<keyword evidence="20" id="KW-1185">Reference proteome</keyword>
<keyword evidence="12" id="KW-0675">Receptor</keyword>
<keyword evidence="11 15" id="KW-0472">Membrane</keyword>
<keyword evidence="13" id="KW-0325">Glycoprotein</keyword>
<feature type="domain" description="Gnk2-homologous" evidence="18">
    <location>
        <begin position="26"/>
        <end position="131"/>
    </location>
</feature>
<feature type="binding site" evidence="14">
    <location>
        <position position="357"/>
    </location>
    <ligand>
        <name>ATP</name>
        <dbReference type="ChEBI" id="CHEBI:30616"/>
    </ligand>
</feature>
<evidence type="ECO:0000259" key="17">
    <source>
        <dbReference type="PROSITE" id="PS50011"/>
    </source>
</evidence>
<dbReference type="PROSITE" id="PS00107">
    <property type="entry name" value="PROTEIN_KINASE_ATP"/>
    <property type="match status" value="1"/>
</dbReference>
<dbReference type="PROSITE" id="PS00108">
    <property type="entry name" value="PROTEIN_KINASE_ST"/>
    <property type="match status" value="1"/>
</dbReference>
<evidence type="ECO:0000256" key="16">
    <source>
        <dbReference type="SAM" id="SignalP"/>
    </source>
</evidence>
<evidence type="ECO:0000256" key="12">
    <source>
        <dbReference type="ARBA" id="ARBA00023170"/>
    </source>
</evidence>
<evidence type="ECO:0000256" key="3">
    <source>
        <dbReference type="ARBA" id="ARBA00022679"/>
    </source>
</evidence>